<evidence type="ECO:0000313" key="2">
    <source>
        <dbReference type="Proteomes" id="UP000325273"/>
    </source>
</evidence>
<proteinExistence type="predicted"/>
<dbReference type="EMBL" id="VTUZ01000062">
    <property type="protein sequence ID" value="KAA0998230.1"/>
    <property type="molecule type" value="Genomic_DNA"/>
</dbReference>
<dbReference type="Proteomes" id="UP000325273">
    <property type="component" value="Unassembled WGS sequence"/>
</dbReference>
<dbReference type="GO" id="GO:0016301">
    <property type="term" value="F:kinase activity"/>
    <property type="evidence" value="ECO:0007669"/>
    <property type="project" value="UniProtKB-KW"/>
</dbReference>
<reference evidence="1 2" key="1">
    <citation type="submission" date="2019-08" db="EMBL/GenBank/DDBJ databases">
        <title>Paraburkholderia sp. DCY113.</title>
        <authorList>
            <person name="Kang J."/>
        </authorList>
    </citation>
    <scope>NUCLEOTIDE SEQUENCE [LARGE SCALE GENOMIC DNA]</scope>
    <source>
        <strain evidence="1 2">DCY113</strain>
    </source>
</reference>
<evidence type="ECO:0000313" key="1">
    <source>
        <dbReference type="EMBL" id="KAA0998230.1"/>
    </source>
</evidence>
<dbReference type="RefSeq" id="WP_149676111.1">
    <property type="nucleotide sequence ID" value="NZ_VTUZ01000062.1"/>
</dbReference>
<keyword evidence="1" id="KW-0808">Transferase</keyword>
<keyword evidence="2" id="KW-1185">Reference proteome</keyword>
<name>A0A5B0G869_9BURK</name>
<dbReference type="AlphaFoldDB" id="A0A5B0G869"/>
<accession>A0A5B0G869</accession>
<comment type="caution">
    <text evidence="1">The sequence shown here is derived from an EMBL/GenBank/DDBJ whole genome shotgun (WGS) entry which is preliminary data.</text>
</comment>
<organism evidence="1 2">
    <name type="scientific">Paraburkholderia panacisoli</name>
    <dbReference type="NCBI Taxonomy" id="2603818"/>
    <lineage>
        <taxon>Bacteria</taxon>
        <taxon>Pseudomonadati</taxon>
        <taxon>Pseudomonadota</taxon>
        <taxon>Betaproteobacteria</taxon>
        <taxon>Burkholderiales</taxon>
        <taxon>Burkholderiaceae</taxon>
        <taxon>Paraburkholderia</taxon>
    </lineage>
</organism>
<gene>
    <name evidence="1" type="ORF">FVF58_45410</name>
</gene>
<sequence length="140" mass="14570">MNQRTLSKAVIASFIAISAISFGNHQSGSTGFPSAEAAQPSNASKLGDLSSFRKIAADTAALVNRGDLAAGKTRVKDLEVAWDDAEPSLKPRAAADWHTVDKAIDRALSALRASSPNASDCKQSLAELIATMDKISGKSA</sequence>
<protein>
    <submittedName>
        <fullName evidence="1">Histidine kinase</fullName>
    </submittedName>
</protein>
<keyword evidence="1" id="KW-0418">Kinase</keyword>